<dbReference type="GO" id="GO:0006352">
    <property type="term" value="P:DNA-templated transcription initiation"/>
    <property type="evidence" value="ECO:0007669"/>
    <property type="project" value="InterPro"/>
</dbReference>
<feature type="domain" description="RNA polymerase sigma factor 70 region 4 type 2" evidence="6">
    <location>
        <begin position="111"/>
        <end position="159"/>
    </location>
</feature>
<reference evidence="7" key="2">
    <citation type="journal article" date="2023" name="mSystems">
        <title>Charting the Lipopeptidome of Nonpathogenic Pseudomonas.</title>
        <authorList>
            <person name="Cesa-Luna C."/>
            <person name="Geudens N."/>
            <person name="Girard L."/>
            <person name="De Roo V."/>
            <person name="Maklad H.R."/>
            <person name="Martins J.C."/>
            <person name="Hofte M."/>
            <person name="De Mot R."/>
        </authorList>
    </citation>
    <scope>NUCLEOTIDE SEQUENCE</scope>
    <source>
        <strain evidence="7">B1M3-32</strain>
    </source>
</reference>
<evidence type="ECO:0000256" key="2">
    <source>
        <dbReference type="ARBA" id="ARBA00023015"/>
    </source>
</evidence>
<dbReference type="InterPro" id="IPR036388">
    <property type="entry name" value="WH-like_DNA-bd_sf"/>
</dbReference>
<dbReference type="Gene3D" id="1.10.1740.10">
    <property type="match status" value="1"/>
</dbReference>
<feature type="domain" description="RNA polymerase sigma-70 region 2" evidence="5">
    <location>
        <begin position="15"/>
        <end position="79"/>
    </location>
</feature>
<dbReference type="SUPFAM" id="SSF88659">
    <property type="entry name" value="Sigma3 and sigma4 domains of RNA polymerase sigma factors"/>
    <property type="match status" value="1"/>
</dbReference>
<dbReference type="InterPro" id="IPR007627">
    <property type="entry name" value="RNA_pol_sigma70_r2"/>
</dbReference>
<evidence type="ECO:0000256" key="1">
    <source>
        <dbReference type="ARBA" id="ARBA00010641"/>
    </source>
</evidence>
<dbReference type="PANTHER" id="PTHR43133:SF63">
    <property type="entry name" value="RNA POLYMERASE SIGMA FACTOR FECI-RELATED"/>
    <property type="match status" value="1"/>
</dbReference>
<accession>A0A9X2XGM9</accession>
<reference evidence="7" key="1">
    <citation type="submission" date="2022-09" db="EMBL/GenBank/DDBJ databases">
        <authorList>
            <person name="Cesa-Luna C."/>
            <person name="Girard L."/>
            <person name="Lood C."/>
            <person name="Hofte M."/>
            <person name="De Mot R."/>
        </authorList>
    </citation>
    <scope>NUCLEOTIDE SEQUENCE</scope>
    <source>
        <strain evidence="7">B1M3-32</strain>
    </source>
</reference>
<dbReference type="InterPro" id="IPR013325">
    <property type="entry name" value="RNA_pol_sigma_r2"/>
</dbReference>
<keyword evidence="4" id="KW-0804">Transcription</keyword>
<keyword evidence="8" id="KW-1185">Reference proteome</keyword>
<sequence length="183" mass="20599">MSGAHSSHCKSVDALFRAHYRWLCERLRRHTGEAASAEDIAAETFAQLLQAPGLTAIREPRALLTTIAQRLLYQAWRRGDLERRHLQQLQLDGPDHATSPEELAQLAQTLNRLDHSLQRLPGKVRSTFLLARIDGLTYPQIAAELGISQRSVSVYMTRSQALCDRHSANQSVTRPQLQNKRSA</sequence>
<dbReference type="AlphaFoldDB" id="A0A9X2XGM9"/>
<dbReference type="InterPro" id="IPR014284">
    <property type="entry name" value="RNA_pol_sigma-70_dom"/>
</dbReference>
<dbReference type="SUPFAM" id="SSF88946">
    <property type="entry name" value="Sigma2 domain of RNA polymerase sigma factors"/>
    <property type="match status" value="1"/>
</dbReference>
<dbReference type="Pfam" id="PF08281">
    <property type="entry name" value="Sigma70_r4_2"/>
    <property type="match status" value="1"/>
</dbReference>
<comment type="similarity">
    <text evidence="1">Belongs to the sigma-70 factor family. ECF subfamily.</text>
</comment>
<evidence type="ECO:0000313" key="8">
    <source>
        <dbReference type="Proteomes" id="UP001139955"/>
    </source>
</evidence>
<name>A0A9X2XGM9_9PSED</name>
<dbReference type="InterPro" id="IPR013324">
    <property type="entry name" value="RNA_pol_sigma_r3/r4-like"/>
</dbReference>
<proteinExistence type="inferred from homology"/>
<dbReference type="GO" id="GO:0016987">
    <property type="term" value="F:sigma factor activity"/>
    <property type="evidence" value="ECO:0007669"/>
    <property type="project" value="UniProtKB-KW"/>
</dbReference>
<evidence type="ECO:0000259" key="5">
    <source>
        <dbReference type="Pfam" id="PF04542"/>
    </source>
</evidence>
<keyword evidence="2" id="KW-0805">Transcription regulation</keyword>
<keyword evidence="3" id="KW-0731">Sigma factor</keyword>
<protein>
    <submittedName>
        <fullName evidence="7">Sigma-70 family RNA polymerase sigma factor</fullName>
    </submittedName>
</protein>
<dbReference type="Pfam" id="PF04542">
    <property type="entry name" value="Sigma70_r2"/>
    <property type="match status" value="1"/>
</dbReference>
<dbReference type="InterPro" id="IPR013249">
    <property type="entry name" value="RNA_pol_sigma70_r4_t2"/>
</dbReference>
<dbReference type="RefSeq" id="WP_301621921.1">
    <property type="nucleotide sequence ID" value="NZ_JAOSKY010000005.1"/>
</dbReference>
<evidence type="ECO:0000256" key="3">
    <source>
        <dbReference type="ARBA" id="ARBA00023082"/>
    </source>
</evidence>
<dbReference type="InterPro" id="IPR039425">
    <property type="entry name" value="RNA_pol_sigma-70-like"/>
</dbReference>
<dbReference type="EMBL" id="JAOSKY010000005">
    <property type="protein sequence ID" value="MCU7248338.1"/>
    <property type="molecule type" value="Genomic_DNA"/>
</dbReference>
<gene>
    <name evidence="7" type="ORF">OC940_11055</name>
</gene>
<evidence type="ECO:0000313" key="7">
    <source>
        <dbReference type="EMBL" id="MCU7248338.1"/>
    </source>
</evidence>
<comment type="caution">
    <text evidence="7">The sequence shown here is derived from an EMBL/GenBank/DDBJ whole genome shotgun (WGS) entry which is preliminary data.</text>
</comment>
<organism evidence="7 8">
    <name type="scientific">Pseudomonas koreensis</name>
    <dbReference type="NCBI Taxonomy" id="198620"/>
    <lineage>
        <taxon>Bacteria</taxon>
        <taxon>Pseudomonadati</taxon>
        <taxon>Pseudomonadota</taxon>
        <taxon>Gammaproteobacteria</taxon>
        <taxon>Pseudomonadales</taxon>
        <taxon>Pseudomonadaceae</taxon>
        <taxon>Pseudomonas</taxon>
    </lineage>
</organism>
<evidence type="ECO:0000259" key="6">
    <source>
        <dbReference type="Pfam" id="PF08281"/>
    </source>
</evidence>
<evidence type="ECO:0000256" key="4">
    <source>
        <dbReference type="ARBA" id="ARBA00023163"/>
    </source>
</evidence>
<dbReference type="Proteomes" id="UP001139955">
    <property type="component" value="Unassembled WGS sequence"/>
</dbReference>
<dbReference type="NCBIfam" id="TIGR02937">
    <property type="entry name" value="sigma70-ECF"/>
    <property type="match status" value="1"/>
</dbReference>
<dbReference type="Gene3D" id="1.10.10.10">
    <property type="entry name" value="Winged helix-like DNA-binding domain superfamily/Winged helix DNA-binding domain"/>
    <property type="match status" value="1"/>
</dbReference>
<dbReference type="PANTHER" id="PTHR43133">
    <property type="entry name" value="RNA POLYMERASE ECF-TYPE SIGMA FACTO"/>
    <property type="match status" value="1"/>
</dbReference>
<dbReference type="GO" id="GO:0003677">
    <property type="term" value="F:DNA binding"/>
    <property type="evidence" value="ECO:0007669"/>
    <property type="project" value="InterPro"/>
</dbReference>